<feature type="domain" description="ApaG" evidence="1">
    <location>
        <begin position="2"/>
        <end position="125"/>
    </location>
</feature>
<proteinExistence type="predicted"/>
<keyword evidence="3" id="KW-1185">Reference proteome</keyword>
<evidence type="ECO:0000313" key="3">
    <source>
        <dbReference type="Proteomes" id="UP000327424"/>
    </source>
</evidence>
<organism evidence="2 3">
    <name type="scientific">Moritella marina ATCC 15381</name>
    <dbReference type="NCBI Taxonomy" id="1202962"/>
    <lineage>
        <taxon>Bacteria</taxon>
        <taxon>Pseudomonadati</taxon>
        <taxon>Pseudomonadota</taxon>
        <taxon>Gammaproteobacteria</taxon>
        <taxon>Alteromonadales</taxon>
        <taxon>Moritellaceae</taxon>
        <taxon>Moritella</taxon>
    </lineage>
</organism>
<dbReference type="Pfam" id="PF04379">
    <property type="entry name" value="DUF525"/>
    <property type="match status" value="1"/>
</dbReference>
<dbReference type="KEGG" id="mmaa:FR932_20915"/>
<dbReference type="RefSeq" id="WP_019442108.1">
    <property type="nucleotide sequence ID" value="NZ_ALOE01000025.1"/>
</dbReference>
<dbReference type="AlphaFoldDB" id="A0A5J6WPJ6"/>
<protein>
    <submittedName>
        <fullName evidence="2">ApaG domain</fullName>
    </submittedName>
</protein>
<sequence length="125" mass="13982">MVTIANSFTLTIDTEYVEEVSVPTQHRYFFAYTITITNPLSQPVSLSTIQLLLTDGDGTVSELHNPFQDNDYVIPSLQDFCYSNDIITHSPLSIVQGKIELQLNASELVVVAIEPFRLVTPNLLH</sequence>
<gene>
    <name evidence="2" type="ORF">FR932_20915</name>
</gene>
<evidence type="ECO:0000313" key="2">
    <source>
        <dbReference type="EMBL" id="QFI40089.1"/>
    </source>
</evidence>
<dbReference type="SUPFAM" id="SSF110069">
    <property type="entry name" value="ApaG-like"/>
    <property type="match status" value="1"/>
</dbReference>
<evidence type="ECO:0000259" key="1">
    <source>
        <dbReference type="PROSITE" id="PS51087"/>
    </source>
</evidence>
<name>A0A5J6WPJ6_MORMI</name>
<dbReference type="OrthoDB" id="9795226at2"/>
<dbReference type="Gene3D" id="2.60.40.1470">
    <property type="entry name" value="ApaG domain"/>
    <property type="match status" value="1"/>
</dbReference>
<dbReference type="InterPro" id="IPR036767">
    <property type="entry name" value="ApaG_sf"/>
</dbReference>
<reference evidence="2 3" key="1">
    <citation type="submission" date="2019-09" db="EMBL/GenBank/DDBJ databases">
        <title>Hybrid Assembly of the complete Genome of the Deep-Sea Bacterium Moritella marina from long Nanopore and Illumina reads.</title>
        <authorList>
            <person name="Magin S."/>
            <person name="Georgoulis A."/>
            <person name="Papadimitriou K."/>
            <person name="Iliakis G."/>
            <person name="Vorgias C.E."/>
        </authorList>
    </citation>
    <scope>NUCLEOTIDE SEQUENCE [LARGE SCALE GENOMIC DNA]</scope>
    <source>
        <strain evidence="2 3">MP-1</strain>
    </source>
</reference>
<dbReference type="Proteomes" id="UP000327424">
    <property type="component" value="Chromosome"/>
</dbReference>
<dbReference type="EMBL" id="CP044399">
    <property type="protein sequence ID" value="QFI40089.1"/>
    <property type="molecule type" value="Genomic_DNA"/>
</dbReference>
<accession>A0A5J6WPJ6</accession>
<dbReference type="PROSITE" id="PS51087">
    <property type="entry name" value="APAG"/>
    <property type="match status" value="1"/>
</dbReference>
<dbReference type="InterPro" id="IPR007474">
    <property type="entry name" value="ApaG_domain"/>
</dbReference>